<dbReference type="Proteomes" id="UP000095541">
    <property type="component" value="Unassembled WGS sequence"/>
</dbReference>
<dbReference type="EMBL" id="CP083680">
    <property type="protein sequence ID" value="UYU65224.1"/>
    <property type="molecule type" value="Genomic_DNA"/>
</dbReference>
<dbReference type="PATRIC" id="fig|818.23.peg.79"/>
<gene>
    <name evidence="3" type="ORF">ERS852557_02446</name>
    <name evidence="4" type="ORF">GAN91_12315</name>
    <name evidence="5" type="ORF">KHY35_00040</name>
    <name evidence="7" type="ORF">KQP68_16785</name>
    <name evidence="6" type="ORF">PO127_19985</name>
</gene>
<name>A0A0P0EKS8_BACT4</name>
<evidence type="ECO:0000313" key="6">
    <source>
        <dbReference type="EMBL" id="MDC2238025.1"/>
    </source>
</evidence>
<evidence type="ECO:0000313" key="8">
    <source>
        <dbReference type="Proteomes" id="UP000095541"/>
    </source>
</evidence>
<reference evidence="7 10" key="4">
    <citation type="submission" date="2021-06" db="EMBL/GenBank/DDBJ databases">
        <title>Interrogation of the integrated mobile genetic elements in gut-associated Bacteroides with a consensus prediction approach.</title>
        <authorList>
            <person name="Campbell D.E."/>
            <person name="Leigh J.R."/>
            <person name="Kim T."/>
            <person name="England W."/>
            <person name="Whitaker R.J."/>
            <person name="Degnan P.H."/>
        </authorList>
    </citation>
    <scope>NUCLEOTIDE SEQUENCE [LARGE SCALE GENOMIC DNA]</scope>
    <source>
        <strain evidence="7 10">WAL8669</strain>
    </source>
</reference>
<feature type="domain" description="BT-3044-like C-terminal" evidence="2">
    <location>
        <begin position="164"/>
        <end position="286"/>
    </location>
</feature>
<dbReference type="Proteomes" id="UP000782901">
    <property type="component" value="Unassembled WGS sequence"/>
</dbReference>
<dbReference type="Pfam" id="PF08522">
    <property type="entry name" value="BT_3987-like_N"/>
    <property type="match status" value="1"/>
</dbReference>
<evidence type="ECO:0000313" key="7">
    <source>
        <dbReference type="EMBL" id="UYU65224.1"/>
    </source>
</evidence>
<dbReference type="Proteomes" id="UP001156218">
    <property type="component" value="Chromosome"/>
</dbReference>
<evidence type="ECO:0000313" key="10">
    <source>
        <dbReference type="Proteomes" id="UP001156218"/>
    </source>
</evidence>
<dbReference type="DNASU" id="1075711"/>
<evidence type="ECO:0000259" key="1">
    <source>
        <dbReference type="Pfam" id="PF08522"/>
    </source>
</evidence>
<dbReference type="OMA" id="FANEFTQ"/>
<dbReference type="GeneID" id="60924227"/>
<dbReference type="Gene3D" id="2.60.40.1740">
    <property type="entry name" value="hypothetical protein (bacova_03559)"/>
    <property type="match status" value="1"/>
</dbReference>
<evidence type="ECO:0000313" key="9">
    <source>
        <dbReference type="Proteomes" id="UP000436858"/>
    </source>
</evidence>
<dbReference type="Proteomes" id="UP000436858">
    <property type="component" value="Unassembled WGS sequence"/>
</dbReference>
<dbReference type="EMBL" id="JAGZEE010000001">
    <property type="protein sequence ID" value="MBS5409099.1"/>
    <property type="molecule type" value="Genomic_DNA"/>
</dbReference>
<evidence type="ECO:0000313" key="11">
    <source>
        <dbReference type="Proteomes" id="UP001217776"/>
    </source>
</evidence>
<evidence type="ECO:0000313" key="5">
    <source>
        <dbReference type="EMBL" id="MBS5409099.1"/>
    </source>
</evidence>
<reference evidence="5" key="3">
    <citation type="submission" date="2021-02" db="EMBL/GenBank/DDBJ databases">
        <title>Infant gut strain persistence is associated with maternal origin, phylogeny, and functional potential including surface adhesion and iron acquisition.</title>
        <authorList>
            <person name="Lou Y.C."/>
        </authorList>
    </citation>
    <scope>NUCLEOTIDE SEQUENCE</scope>
    <source>
        <strain evidence="5">L3_082_243G1_dasL3_082_243G1_maxbin2.maxbin.015s ta_sub</strain>
    </source>
</reference>
<evidence type="ECO:0000259" key="2">
    <source>
        <dbReference type="Pfam" id="PF14274"/>
    </source>
</evidence>
<dbReference type="EMBL" id="CZBI01000003">
    <property type="protein sequence ID" value="CUQ00650.1"/>
    <property type="molecule type" value="Genomic_DNA"/>
</dbReference>
<evidence type="ECO:0000313" key="4">
    <source>
        <dbReference type="EMBL" id="KAB4481670.1"/>
    </source>
</evidence>
<reference evidence="3 8" key="1">
    <citation type="submission" date="2015-09" db="EMBL/GenBank/DDBJ databases">
        <authorList>
            <consortium name="Pathogen Informatics"/>
        </authorList>
    </citation>
    <scope>NUCLEOTIDE SEQUENCE [LARGE SCALE GENOMIC DNA]</scope>
    <source>
        <strain evidence="3 8">2789STDY5834945</strain>
    </source>
</reference>
<dbReference type="InterPro" id="IPR025371">
    <property type="entry name" value="BT_3044-like_C"/>
</dbReference>
<sequence>MNINKILYPILLLLVVLSSCDYESPLDKEQYKKTLYLIGASSNLVTKELAYSSEVQEGFITVGVSGSLLIDGNVDVTLESHNSVIDWYNKKFKFLATDIKYQGLATSAFEVPSYTTTLKAGETYARVPFKVKTEGLECDSLYAITFKIASSSAGYEINQKDSALIVSFNLVNKYSGNYIFKALRHELDSNDEIVASTSITIVRTLKATEENAVRFYNEQQAETTANIKKHAVVLKVDAGNNVTISAWEDFDLIDGTCTYNQNSKVFNVDYKYTADGKTYQMVGTFTYQDEDAGSN</sequence>
<dbReference type="RefSeq" id="WP_008767316.1">
    <property type="nucleotide sequence ID" value="NZ_BAABXH010000001.1"/>
</dbReference>
<reference evidence="4 9" key="2">
    <citation type="journal article" date="2019" name="Nat. Med.">
        <title>A library of human gut bacterial isolates paired with longitudinal multiomics data enables mechanistic microbiome research.</title>
        <authorList>
            <person name="Poyet M."/>
            <person name="Groussin M."/>
            <person name="Gibbons S.M."/>
            <person name="Avila-Pacheco J."/>
            <person name="Jiang X."/>
            <person name="Kearney S.M."/>
            <person name="Perrotta A.R."/>
            <person name="Berdy B."/>
            <person name="Zhao S."/>
            <person name="Lieberman T.D."/>
            <person name="Swanson P.K."/>
            <person name="Smith M."/>
            <person name="Roesemann S."/>
            <person name="Alexander J.E."/>
            <person name="Rich S.A."/>
            <person name="Livny J."/>
            <person name="Vlamakis H."/>
            <person name="Clish C."/>
            <person name="Bullock K."/>
            <person name="Deik A."/>
            <person name="Scott J."/>
            <person name="Pierce K.A."/>
            <person name="Xavier R.J."/>
            <person name="Alm E.J."/>
        </authorList>
    </citation>
    <scope>NUCLEOTIDE SEQUENCE [LARGE SCALE GENOMIC DNA]</scope>
    <source>
        <strain evidence="4 9">BIOML-A162</strain>
    </source>
</reference>
<dbReference type="Proteomes" id="UP001217776">
    <property type="component" value="Unassembled WGS sequence"/>
</dbReference>
<dbReference type="AlphaFoldDB" id="A0A0P0EKS8"/>
<feature type="domain" description="BT-3987-like N-terminal" evidence="1">
    <location>
        <begin position="31"/>
        <end position="152"/>
    </location>
</feature>
<proteinExistence type="predicted"/>
<dbReference type="KEGG" id="btho:Btheta7330_00075"/>
<organism evidence="6 11">
    <name type="scientific">Bacteroides thetaiotaomicron</name>
    <dbReference type="NCBI Taxonomy" id="818"/>
    <lineage>
        <taxon>Bacteria</taxon>
        <taxon>Pseudomonadati</taxon>
        <taxon>Bacteroidota</taxon>
        <taxon>Bacteroidia</taxon>
        <taxon>Bacteroidales</taxon>
        <taxon>Bacteroidaceae</taxon>
        <taxon>Bacteroides</taxon>
    </lineage>
</organism>
<reference evidence="6" key="5">
    <citation type="submission" date="2022-10" db="EMBL/GenBank/DDBJ databases">
        <title>Human gut microbiome strain richness.</title>
        <authorList>
            <person name="Chen-Liaw A."/>
        </authorList>
    </citation>
    <scope>NUCLEOTIDE SEQUENCE</scope>
    <source>
        <strain evidence="6">1001283st1_A3_1001283B150304_161114</strain>
    </source>
</reference>
<evidence type="ECO:0000313" key="3">
    <source>
        <dbReference type="EMBL" id="CUQ00650.1"/>
    </source>
</evidence>
<dbReference type="EMBL" id="JAQNVG010000040">
    <property type="protein sequence ID" value="MDC2238025.1"/>
    <property type="molecule type" value="Genomic_DNA"/>
</dbReference>
<dbReference type="EMBL" id="WCRY01000011">
    <property type="protein sequence ID" value="KAB4481670.1"/>
    <property type="molecule type" value="Genomic_DNA"/>
</dbReference>
<dbReference type="Pfam" id="PF14274">
    <property type="entry name" value="BT_3044-like_C"/>
    <property type="match status" value="1"/>
</dbReference>
<protein>
    <submittedName>
        <fullName evidence="6">DUF4361 domain-containing protein</fullName>
    </submittedName>
    <submittedName>
        <fullName evidence="3">Domain of uncharacterized function (DUF1735)</fullName>
    </submittedName>
</protein>
<accession>A0A0P0EKS8</accession>
<dbReference type="InterPro" id="IPR013728">
    <property type="entry name" value="BT_3987-like_N"/>
</dbReference>
<dbReference type="PROSITE" id="PS51257">
    <property type="entry name" value="PROKAR_LIPOPROTEIN"/>
    <property type="match status" value="1"/>
</dbReference>
<accession>C6IHN8</accession>